<evidence type="ECO:0000313" key="3">
    <source>
        <dbReference type="EMBL" id="EIM64732.1"/>
    </source>
</evidence>
<dbReference type="STRING" id="879212.DespoDRAFT_02915"/>
<organism evidence="3 4">
    <name type="scientific">Desulfobacter postgatei 2ac9</name>
    <dbReference type="NCBI Taxonomy" id="879212"/>
    <lineage>
        <taxon>Bacteria</taxon>
        <taxon>Pseudomonadati</taxon>
        <taxon>Thermodesulfobacteriota</taxon>
        <taxon>Desulfobacteria</taxon>
        <taxon>Desulfobacterales</taxon>
        <taxon>Desulfobacteraceae</taxon>
        <taxon>Desulfobacter</taxon>
    </lineage>
</organism>
<dbReference type="InterPro" id="IPR052344">
    <property type="entry name" value="Transposase-related"/>
</dbReference>
<dbReference type="EMBL" id="CM001488">
    <property type="protein sequence ID" value="EIM64732.1"/>
    <property type="molecule type" value="Genomic_DNA"/>
</dbReference>
<feature type="region of interest" description="Disordered" evidence="1">
    <location>
        <begin position="52"/>
        <end position="107"/>
    </location>
</feature>
<gene>
    <name evidence="3" type="ORF">DespoDRAFT_02915</name>
</gene>
<keyword evidence="4" id="KW-1185">Reference proteome</keyword>
<dbReference type="HOGENOM" id="CLU_1164401_0_0_7"/>
<feature type="compositionally biased region" description="Basic and acidic residues" evidence="1">
    <location>
        <begin position="52"/>
        <end position="92"/>
    </location>
</feature>
<evidence type="ECO:0000313" key="4">
    <source>
        <dbReference type="Proteomes" id="UP000005778"/>
    </source>
</evidence>
<reference evidence="3 4" key="2">
    <citation type="submission" date="2012-02" db="EMBL/GenBank/DDBJ databases">
        <title>Improved High-Quality Draft sequence of Desulfobacter postgatei 2ac9.</title>
        <authorList>
            <consortium name="US DOE Joint Genome Institute"/>
            <person name="Lucas S."/>
            <person name="Han J."/>
            <person name="Lapidus A."/>
            <person name="Cheng J.-F."/>
            <person name="Goodwin L."/>
            <person name="Pitluck S."/>
            <person name="Peters L."/>
            <person name="Ovchinnikova G."/>
            <person name="Held B."/>
            <person name="Detter J.C."/>
            <person name="Han C."/>
            <person name="Tapia R."/>
            <person name="Land M."/>
            <person name="Hauser L."/>
            <person name="Kyrpides N."/>
            <person name="Ivanova N."/>
            <person name="Pagani I."/>
            <person name="Orellana R."/>
            <person name="Lovley D."/>
            <person name="Woyke T."/>
        </authorList>
    </citation>
    <scope>NUCLEOTIDE SEQUENCE [LARGE SCALE GENOMIC DNA]</scope>
    <source>
        <strain evidence="3 4">2ac9</strain>
    </source>
</reference>
<feature type="domain" description="Transposase IS66 central" evidence="2">
    <location>
        <begin position="187"/>
        <end position="268"/>
    </location>
</feature>
<dbReference type="AlphaFoldDB" id="I5B5G9"/>
<protein>
    <submittedName>
        <fullName evidence="3">Transposase IS66 family</fullName>
    </submittedName>
</protein>
<name>I5B5G9_9BACT</name>
<evidence type="ECO:0000256" key="1">
    <source>
        <dbReference type="SAM" id="MobiDB-lite"/>
    </source>
</evidence>
<dbReference type="PANTHER" id="PTHR33678:SF2">
    <property type="match status" value="1"/>
</dbReference>
<dbReference type="RefSeq" id="WP_004074354.1">
    <property type="nucleotide sequence ID" value="NZ_CM001488.1"/>
</dbReference>
<dbReference type="InterPro" id="IPR004291">
    <property type="entry name" value="Transposase_IS66_central"/>
</dbReference>
<sequence length="273" mass="31121">MHQIDGQTIDLQADSQPYISIPESEYLELRNQVGYWKGMHQKALLREEGLKQEIKEKDGQIRDLKNRLFGKKTEKRPSKTEKANPKSNENKRPRGQQPGSEGHGLTERPDLPVVYEQACFPQNPVCPCCGLPYTLDGSSGPETQIIEVDVKAYTRRIVRQTGTKICSCKGVPQTITAPMPPKLMPKSPYGISIWADVLLNKFRYCQPTNRLLNHYEELGLPISAGTISGGLNNLKELFEPICNRLYLQQMTEDRFHQDESSWKVLKKLKVNRK</sequence>
<dbReference type="Proteomes" id="UP000005778">
    <property type="component" value="Chromosome"/>
</dbReference>
<reference evidence="3 4" key="1">
    <citation type="submission" date="2011-09" db="EMBL/GenBank/DDBJ databases">
        <authorList>
            <consortium name="US DOE Joint Genome Institute (JGI-PGF)"/>
            <person name="Lucas S."/>
            <person name="Han J."/>
            <person name="Lapidus A."/>
            <person name="Cheng J.-F."/>
            <person name="Goodwin L."/>
            <person name="Pitluck S."/>
            <person name="Peters L."/>
            <person name="Land M.L."/>
            <person name="Hauser L."/>
            <person name="Orellana R."/>
            <person name="Lovley D."/>
            <person name="Woyke T.J."/>
        </authorList>
    </citation>
    <scope>NUCLEOTIDE SEQUENCE [LARGE SCALE GENOMIC DNA]</scope>
    <source>
        <strain evidence="3 4">2ac9</strain>
    </source>
</reference>
<accession>I5B5G9</accession>
<dbReference type="Pfam" id="PF03050">
    <property type="entry name" value="DDE_Tnp_IS66"/>
    <property type="match status" value="1"/>
</dbReference>
<dbReference type="PANTHER" id="PTHR33678">
    <property type="entry name" value="BLL1576 PROTEIN"/>
    <property type="match status" value="1"/>
</dbReference>
<evidence type="ECO:0000259" key="2">
    <source>
        <dbReference type="Pfam" id="PF03050"/>
    </source>
</evidence>
<proteinExistence type="predicted"/>